<feature type="domain" description="Fibronectin type-II" evidence="8">
    <location>
        <begin position="286"/>
        <end position="334"/>
    </location>
</feature>
<evidence type="ECO:0000256" key="5">
    <source>
        <dbReference type="ARBA" id="ARBA00023157"/>
    </source>
</evidence>
<dbReference type="KEGG" id="acs:100566180"/>
<dbReference type="PROSITE" id="PS51092">
    <property type="entry name" value="FN2_2"/>
    <property type="match status" value="8"/>
</dbReference>
<sequence>MVSIVISLLCCWAFLPLLRVNGEFRGNDSCVFPFAYWGQTYFTCTNKNEQNGSFWCATTGSYDKNSQWNYCTEVDRNSHGPCVFPFIYNGTIYSSCTTAGSSTGKLWCSLTSNYDENPKWTYCTPSEPRPCVFPFIFRGRSYYKCTRTGAHDNVLWCATTDNYDRDTKWKICSSQEYEGTSHGQPCFFPFIYKGRTFFTCTNENEHEENGRFWCATSGSYDKEKKWSYCADTRLDINPTGPCVFPFIYGGKSYSTCTTDGPSLGMFWCSLTSNYDEDPKWTYCKFSEQRPCVFPFIYNGEPYSTCTRKGSADNLLWCATTANYDRDTKWKTCSMQEYEGSSKGKPCIFPFIYRKRSFYTCTNEYSEDRRFWCATTRNYDKDMQWSYCADTRIDANSIGTCVFPFIYKGQNYSSCTSAGIYNSKRWCSLTSNYDVDPRWAYCTY</sequence>
<keyword evidence="3" id="KW-0964">Secreted</keyword>
<feature type="disulfide bond" evidence="6">
    <location>
        <begin position="414"/>
        <end position="441"/>
    </location>
</feature>
<evidence type="ECO:0000259" key="8">
    <source>
        <dbReference type="PROSITE" id="PS51092"/>
    </source>
</evidence>
<dbReference type="InterPro" id="IPR051666">
    <property type="entry name" value="SP_Capacitation_Regulator"/>
</dbReference>
<keyword evidence="7" id="KW-0732">Signal</keyword>
<feature type="domain" description="Fibronectin type-II" evidence="8">
    <location>
        <begin position="77"/>
        <end position="125"/>
    </location>
</feature>
<feature type="domain" description="Fibronectin type-II" evidence="8">
    <location>
        <begin position="341"/>
        <end position="389"/>
    </location>
</feature>
<dbReference type="SUPFAM" id="SSF57440">
    <property type="entry name" value="Kringle-like"/>
    <property type="match status" value="8"/>
</dbReference>
<reference evidence="9" key="1">
    <citation type="submission" date="2009-12" db="EMBL/GenBank/DDBJ databases">
        <title>The Genome Sequence of Anolis carolinensis (Green Anole Lizard).</title>
        <authorList>
            <consortium name="The Genome Sequencing Platform"/>
            <person name="Di Palma F."/>
            <person name="Alfoldi J."/>
            <person name="Heiman D."/>
            <person name="Young S."/>
            <person name="Grabherr M."/>
            <person name="Johnson J."/>
            <person name="Lander E.S."/>
            <person name="Lindblad-Toh K."/>
        </authorList>
    </citation>
    <scope>NUCLEOTIDE SEQUENCE [LARGE SCALE GENOMIC DNA]</scope>
    <source>
        <strain evidence="9">JBL SC #1</strain>
    </source>
</reference>
<dbReference type="Bgee" id="ENSACAG00000029124">
    <property type="expression patterns" value="Expressed in liver and 5 other cell types or tissues"/>
</dbReference>
<dbReference type="PANTHER" id="PTHR22918:SF1">
    <property type="entry name" value="FIBRONECTIN TYPE-II DOMAIN-CONTAINING PROTEIN"/>
    <property type="match status" value="1"/>
</dbReference>
<feature type="domain" description="Fibronectin type-II" evidence="8">
    <location>
        <begin position="126"/>
        <end position="174"/>
    </location>
</feature>
<feature type="domain" description="Fibronectin type-II" evidence="8">
    <location>
        <begin position="25"/>
        <end position="73"/>
    </location>
</feature>
<accession>R4GA59</accession>
<feature type="disulfide bond" evidence="6">
    <location>
        <begin position="400"/>
        <end position="426"/>
    </location>
</feature>
<feature type="disulfide bond" evidence="6">
    <location>
        <begin position="291"/>
        <end position="317"/>
    </location>
</feature>
<dbReference type="RefSeq" id="XP_016851302.1">
    <property type="nucleotide sequence ID" value="XM_016995813.2"/>
</dbReference>
<feature type="disulfide bond" evidence="6">
    <location>
        <begin position="96"/>
        <end position="123"/>
    </location>
</feature>
<dbReference type="Ensembl" id="ENSACAT00000029561.2">
    <property type="protein sequence ID" value="ENSACAP00000022144.1"/>
    <property type="gene ID" value="ENSACAG00000029124.2"/>
</dbReference>
<feature type="signal peptide" evidence="7">
    <location>
        <begin position="1"/>
        <end position="22"/>
    </location>
</feature>
<dbReference type="FunFam" id="2.10.10.10:FF:000011">
    <property type="entry name" value="Uncharacterized protein"/>
    <property type="match status" value="2"/>
</dbReference>
<gene>
    <name evidence="9" type="primary">LOC100566180</name>
</gene>
<evidence type="ECO:0000256" key="6">
    <source>
        <dbReference type="PROSITE-ProRule" id="PRU00479"/>
    </source>
</evidence>
<feature type="domain" description="Fibronectin type-II" evidence="8">
    <location>
        <begin position="395"/>
        <end position="443"/>
    </location>
</feature>
<feature type="disulfide bond" evidence="6">
    <location>
        <begin position="145"/>
        <end position="172"/>
    </location>
</feature>
<evidence type="ECO:0000256" key="1">
    <source>
        <dbReference type="ARBA" id="ARBA00004613"/>
    </source>
</evidence>
<keyword evidence="5 6" id="KW-1015">Disulfide bond</keyword>
<feature type="chain" id="PRO_5004365559" description="Fibronectin type-II domain-containing protein" evidence="7">
    <location>
        <begin position="23"/>
        <end position="443"/>
    </location>
</feature>
<dbReference type="SMART" id="SM00059">
    <property type="entry name" value="FN2"/>
    <property type="match status" value="8"/>
</dbReference>
<proteinExistence type="inferred from homology"/>
<dbReference type="OrthoDB" id="406838at2759"/>
<evidence type="ECO:0000313" key="9">
    <source>
        <dbReference type="Ensembl" id="ENSACAP00000022144.1"/>
    </source>
</evidence>
<feature type="disulfide bond" evidence="6">
    <location>
        <begin position="346"/>
        <end position="372"/>
    </location>
</feature>
<dbReference type="STRING" id="28377.ENSACAP00000022144"/>
<evidence type="ECO:0000256" key="4">
    <source>
        <dbReference type="ARBA" id="ARBA00022737"/>
    </source>
</evidence>
<dbReference type="InParanoid" id="R4GA59"/>
<reference evidence="9" key="3">
    <citation type="submission" date="2025-09" db="UniProtKB">
        <authorList>
            <consortium name="Ensembl"/>
        </authorList>
    </citation>
    <scope>IDENTIFICATION</scope>
</reference>
<dbReference type="FunFam" id="2.10.10.10:FF:000003">
    <property type="entry name" value="binder of sperm protein homolog 1"/>
    <property type="match status" value="5"/>
</dbReference>
<evidence type="ECO:0000256" key="7">
    <source>
        <dbReference type="SAM" id="SignalP"/>
    </source>
</evidence>
<feature type="disulfide bond" evidence="6">
    <location>
        <begin position="44"/>
        <end position="71"/>
    </location>
</feature>
<feature type="disulfide bond" evidence="6">
    <location>
        <begin position="30"/>
        <end position="56"/>
    </location>
</feature>
<feature type="domain" description="Fibronectin type-II" evidence="8">
    <location>
        <begin position="237"/>
        <end position="285"/>
    </location>
</feature>
<dbReference type="Proteomes" id="UP000001646">
    <property type="component" value="Unplaced"/>
</dbReference>
<comment type="similarity">
    <text evidence="2">Belongs to the seminal plasma protein family.</text>
</comment>
<evidence type="ECO:0000256" key="3">
    <source>
        <dbReference type="ARBA" id="ARBA00022525"/>
    </source>
</evidence>
<dbReference type="GO" id="GO:0005576">
    <property type="term" value="C:extracellular region"/>
    <property type="evidence" value="ECO:0007669"/>
    <property type="project" value="UniProtKB-SubCell"/>
</dbReference>
<dbReference type="GeneID" id="100566180"/>
<dbReference type="Gene3D" id="2.10.10.10">
    <property type="entry name" value="Fibronectin, type II, collagen-binding"/>
    <property type="match status" value="8"/>
</dbReference>
<feature type="disulfide bond" evidence="6">
    <location>
        <begin position="360"/>
        <end position="387"/>
    </location>
</feature>
<dbReference type="PRINTS" id="PR00013">
    <property type="entry name" value="FNTYPEII"/>
</dbReference>
<name>R4GA59_ANOCA</name>
<evidence type="ECO:0000256" key="2">
    <source>
        <dbReference type="ARBA" id="ARBA00010011"/>
    </source>
</evidence>
<dbReference type="eggNOG" id="KOG1565">
    <property type="taxonomic scope" value="Eukaryota"/>
</dbReference>
<dbReference type="GO" id="GO:0048240">
    <property type="term" value="P:sperm capacitation"/>
    <property type="evidence" value="ECO:0000318"/>
    <property type="project" value="GO_Central"/>
</dbReference>
<dbReference type="GO" id="GO:0008201">
    <property type="term" value="F:heparin binding"/>
    <property type="evidence" value="ECO:0000318"/>
    <property type="project" value="GO_Central"/>
</dbReference>
<dbReference type="InterPro" id="IPR036943">
    <property type="entry name" value="FN_type2_sf"/>
</dbReference>
<evidence type="ECO:0000313" key="10">
    <source>
        <dbReference type="Proteomes" id="UP000001646"/>
    </source>
</evidence>
<dbReference type="InterPro" id="IPR000562">
    <property type="entry name" value="FN_type2_dom"/>
</dbReference>
<feature type="disulfide bond" evidence="6">
    <location>
        <begin position="131"/>
        <end position="157"/>
    </location>
</feature>
<feature type="disulfide bond" evidence="6">
    <location>
        <begin position="82"/>
        <end position="108"/>
    </location>
</feature>
<dbReference type="InterPro" id="IPR013806">
    <property type="entry name" value="Kringle-like"/>
</dbReference>
<keyword evidence="10" id="KW-1185">Reference proteome</keyword>
<organism evidence="9 10">
    <name type="scientific">Anolis carolinensis</name>
    <name type="common">Green anole</name>
    <name type="synonym">American chameleon</name>
    <dbReference type="NCBI Taxonomy" id="28377"/>
    <lineage>
        <taxon>Eukaryota</taxon>
        <taxon>Metazoa</taxon>
        <taxon>Chordata</taxon>
        <taxon>Craniata</taxon>
        <taxon>Vertebrata</taxon>
        <taxon>Euteleostomi</taxon>
        <taxon>Lepidosauria</taxon>
        <taxon>Squamata</taxon>
        <taxon>Bifurcata</taxon>
        <taxon>Unidentata</taxon>
        <taxon>Episquamata</taxon>
        <taxon>Toxicofera</taxon>
        <taxon>Iguania</taxon>
        <taxon>Dactyloidae</taxon>
        <taxon>Anolis</taxon>
    </lineage>
</organism>
<dbReference type="PROSITE" id="PS00023">
    <property type="entry name" value="FN2_1"/>
    <property type="match status" value="2"/>
</dbReference>
<dbReference type="AlphaFoldDB" id="R4GA59"/>
<dbReference type="PANTHER" id="PTHR22918">
    <property type="entry name" value="SEMINAL PLASMA PROTEIN"/>
    <property type="match status" value="1"/>
</dbReference>
<reference evidence="9" key="2">
    <citation type="submission" date="2025-08" db="UniProtKB">
        <authorList>
            <consortium name="Ensembl"/>
        </authorList>
    </citation>
    <scope>IDENTIFICATION</scope>
</reference>
<dbReference type="GeneTree" id="ENSGT00940000162766"/>
<feature type="disulfide bond" evidence="6">
    <location>
        <begin position="256"/>
        <end position="283"/>
    </location>
</feature>
<dbReference type="GO" id="GO:0009986">
    <property type="term" value="C:cell surface"/>
    <property type="evidence" value="ECO:0000318"/>
    <property type="project" value="GO_Central"/>
</dbReference>
<dbReference type="CDD" id="cd00062">
    <property type="entry name" value="FN2"/>
    <property type="match status" value="7"/>
</dbReference>
<feature type="domain" description="Fibronectin type-II" evidence="8">
    <location>
        <begin position="181"/>
        <end position="231"/>
    </location>
</feature>
<protein>
    <recommendedName>
        <fullName evidence="8">Fibronectin type-II domain-containing protein</fullName>
    </recommendedName>
</protein>
<comment type="caution">
    <text evidence="6">Lacks conserved residue(s) required for the propagation of feature annotation.</text>
</comment>
<keyword evidence="4" id="KW-0677">Repeat</keyword>
<comment type="subcellular location">
    <subcellularLocation>
        <location evidence="1">Secreted</location>
    </subcellularLocation>
</comment>
<feature type="disulfide bond" evidence="6">
    <location>
        <begin position="305"/>
        <end position="332"/>
    </location>
</feature>
<dbReference type="HOGENOM" id="CLU_618136_0_0_1"/>
<dbReference type="Pfam" id="PF00040">
    <property type="entry name" value="fn2"/>
    <property type="match status" value="8"/>
</dbReference>
<feature type="disulfide bond" evidence="6">
    <location>
        <begin position="242"/>
        <end position="268"/>
    </location>
</feature>